<dbReference type="Proteomes" id="UP000824044">
    <property type="component" value="Unassembled WGS sequence"/>
</dbReference>
<dbReference type="InterPro" id="IPR036653">
    <property type="entry name" value="CinA-like_C"/>
</dbReference>
<evidence type="ECO:0000313" key="2">
    <source>
        <dbReference type="EMBL" id="HIZ24387.1"/>
    </source>
</evidence>
<proteinExistence type="predicted"/>
<feature type="domain" description="CinA C-terminal" evidence="1">
    <location>
        <begin position="206"/>
        <end position="355"/>
    </location>
</feature>
<accession>A0A9D2DW62</accession>
<dbReference type="NCBIfam" id="TIGR00199">
    <property type="entry name" value="PncC_domain"/>
    <property type="match status" value="1"/>
</dbReference>
<comment type="caution">
    <text evidence="2">The sequence shown here is derived from an EMBL/GenBank/DDBJ whole genome shotgun (WGS) entry which is preliminary data.</text>
</comment>
<gene>
    <name evidence="2" type="ORF">H9812_02790</name>
</gene>
<evidence type="ECO:0000259" key="1">
    <source>
        <dbReference type="Pfam" id="PF02464"/>
    </source>
</evidence>
<dbReference type="Gene3D" id="3.90.950.20">
    <property type="entry name" value="CinA-like"/>
    <property type="match status" value="1"/>
</dbReference>
<protein>
    <submittedName>
        <fullName evidence="2">CinA family protein</fullName>
    </submittedName>
</protein>
<dbReference type="SUPFAM" id="SSF142433">
    <property type="entry name" value="CinA-like"/>
    <property type="match status" value="1"/>
</dbReference>
<sequence length="359" mass="38469">MKYAGIVLRNSKNSLTSVAAAPVFDALLSGGVFVDEIEVLAYDAPSKVSSALLRLSTECDGVFLVCAPALIASARDAVAVAAEETFTEENILETGDCLFAVLPEGERGAQIVKTQVVPRIDKRRHKSYARVVLCTCSAPRDVIQTAVKQAEEAGGGKLSLHATEEYGCARIEVIYDQETPKMVADEVVRILATALKDYLYAMEDMTLAERLVSALKLHRLRISTAESFTAGGVGRAIVQVPGASAVFFEGINAYDNKAKRERLGVGEFTLMGKGAVSDEVAYEMAAGLLKQGNCDVAIATTGIAGPDADGTNKPVGLCYIAAGTREKVRVFRFRLSGDREMVTRTAINLALFLAYREIS</sequence>
<name>A0A9D2DW62_9FIRM</name>
<dbReference type="InterPro" id="IPR008136">
    <property type="entry name" value="CinA_C"/>
</dbReference>
<dbReference type="EMBL" id="DXBS01000056">
    <property type="protein sequence ID" value="HIZ24387.1"/>
    <property type="molecule type" value="Genomic_DNA"/>
</dbReference>
<organism evidence="2 3">
    <name type="scientific">Candidatus Gallimonas intestinigallinarum</name>
    <dbReference type="NCBI Taxonomy" id="2838604"/>
    <lineage>
        <taxon>Bacteria</taxon>
        <taxon>Bacillati</taxon>
        <taxon>Bacillota</taxon>
        <taxon>Clostridia</taxon>
        <taxon>Candidatus Gallimonas</taxon>
    </lineage>
</organism>
<dbReference type="Pfam" id="PF02464">
    <property type="entry name" value="CinA"/>
    <property type="match status" value="1"/>
</dbReference>
<evidence type="ECO:0000313" key="3">
    <source>
        <dbReference type="Proteomes" id="UP000824044"/>
    </source>
</evidence>
<reference evidence="2" key="2">
    <citation type="submission" date="2021-04" db="EMBL/GenBank/DDBJ databases">
        <authorList>
            <person name="Gilroy R."/>
        </authorList>
    </citation>
    <scope>NUCLEOTIDE SEQUENCE</scope>
    <source>
        <strain evidence="2">CHK33-5263</strain>
    </source>
</reference>
<dbReference type="AlphaFoldDB" id="A0A9D2DW62"/>
<reference evidence="2" key="1">
    <citation type="journal article" date="2021" name="PeerJ">
        <title>Extensive microbial diversity within the chicken gut microbiome revealed by metagenomics and culture.</title>
        <authorList>
            <person name="Gilroy R."/>
            <person name="Ravi A."/>
            <person name="Getino M."/>
            <person name="Pursley I."/>
            <person name="Horton D.L."/>
            <person name="Alikhan N.F."/>
            <person name="Baker D."/>
            <person name="Gharbi K."/>
            <person name="Hall N."/>
            <person name="Watson M."/>
            <person name="Adriaenssens E.M."/>
            <person name="Foster-Nyarko E."/>
            <person name="Jarju S."/>
            <person name="Secka A."/>
            <person name="Antonio M."/>
            <person name="Oren A."/>
            <person name="Chaudhuri R.R."/>
            <person name="La Ragione R."/>
            <person name="Hildebrand F."/>
            <person name="Pallen M.J."/>
        </authorList>
    </citation>
    <scope>NUCLEOTIDE SEQUENCE</scope>
    <source>
        <strain evidence="2">CHK33-5263</strain>
    </source>
</reference>